<proteinExistence type="predicted"/>
<reference evidence="3 4" key="1">
    <citation type="submission" date="2016-10" db="EMBL/GenBank/DDBJ databases">
        <authorList>
            <person name="de Groot N.N."/>
        </authorList>
    </citation>
    <scope>NUCLEOTIDE SEQUENCE [LARGE SCALE GENOMIC DNA]</scope>
    <source>
        <strain evidence="3 4">CGMCC 1.10331</strain>
    </source>
</reference>
<dbReference type="Gene3D" id="3.40.190.120">
    <property type="entry name" value="Osmoprotection protein (prox), domain 2"/>
    <property type="match status" value="1"/>
</dbReference>
<dbReference type="GO" id="GO:0043190">
    <property type="term" value="C:ATP-binding cassette (ABC) transporter complex"/>
    <property type="evidence" value="ECO:0007669"/>
    <property type="project" value="InterPro"/>
</dbReference>
<dbReference type="EMBL" id="CP031311">
    <property type="protein sequence ID" value="QCC47913.1"/>
    <property type="molecule type" value="Genomic_DNA"/>
</dbReference>
<organism evidence="3 4">
    <name type="scientific">Halobellus limi</name>
    <dbReference type="NCBI Taxonomy" id="699433"/>
    <lineage>
        <taxon>Archaea</taxon>
        <taxon>Methanobacteriati</taxon>
        <taxon>Methanobacteriota</taxon>
        <taxon>Stenosarchaea group</taxon>
        <taxon>Halobacteria</taxon>
        <taxon>Halobacteriales</taxon>
        <taxon>Haloferacaceae</taxon>
        <taxon>Halobellus</taxon>
    </lineage>
</organism>
<dbReference type="Proteomes" id="UP000296733">
    <property type="component" value="Chromosome"/>
</dbReference>
<sequence length="319" mass="34075">MLKRRDVLRAGCTMGAGAIAGCSGSGSQSGSSGGSSNEIVVGSKTFAENRILGYMAYEALSELTDLRVVDEIGYGATSTAWEGLVEGRLDLYWEYTGTLRLTHPPAQESLIEDPEEQARAARESIESTHDLVVLSRAPFNNTYTVVTTPEWIDETGISSLGALADHVNAGNTDQTIALGPSFYDRADGWPGLLDHYGFDPAAVEEWDENVEVVSLGLTYEFLDIGRAQLGMGFLTDGRIDVDGLEPLADDESFWPIYSPCPCLSASVAEAHPEARDALDRIGPSVDGAGDIRELNAAVTIDGRSAQSVAREHLESAGVI</sequence>
<dbReference type="KEGG" id="hlm:DV707_09715"/>
<gene>
    <name evidence="2" type="ORF">DV707_09715</name>
    <name evidence="3" type="ORF">SAMN04488133_2214</name>
</gene>
<protein>
    <submittedName>
        <fullName evidence="2">Glycine/betaine ABC transporter substrate-binding protein</fullName>
    </submittedName>
    <submittedName>
        <fullName evidence="3">Osmoprotectant transport system substrate-binding protein</fullName>
    </submittedName>
</protein>
<keyword evidence="4" id="KW-1185">Reference proteome</keyword>
<feature type="domain" description="ABC-type glycine betaine transport system substrate-binding" evidence="1">
    <location>
        <begin position="38"/>
        <end position="314"/>
    </location>
</feature>
<evidence type="ECO:0000313" key="5">
    <source>
        <dbReference type="Proteomes" id="UP000296733"/>
    </source>
</evidence>
<dbReference type="Proteomes" id="UP000236740">
    <property type="component" value="Unassembled WGS sequence"/>
</dbReference>
<dbReference type="Pfam" id="PF04069">
    <property type="entry name" value="OpuAC"/>
    <property type="match status" value="1"/>
</dbReference>
<dbReference type="AlphaFoldDB" id="A0A1H5ZWG7"/>
<accession>A0A1H5ZWG7</accession>
<dbReference type="EMBL" id="FNVN01000002">
    <property type="protein sequence ID" value="SEG40531.1"/>
    <property type="molecule type" value="Genomic_DNA"/>
</dbReference>
<dbReference type="Gene3D" id="3.40.190.10">
    <property type="entry name" value="Periplasmic binding protein-like II"/>
    <property type="match status" value="1"/>
</dbReference>
<dbReference type="GO" id="GO:0022857">
    <property type="term" value="F:transmembrane transporter activity"/>
    <property type="evidence" value="ECO:0007669"/>
    <property type="project" value="InterPro"/>
</dbReference>
<name>A0A1H5ZWG7_9EURY</name>
<evidence type="ECO:0000259" key="1">
    <source>
        <dbReference type="Pfam" id="PF04069"/>
    </source>
</evidence>
<dbReference type="PROSITE" id="PS51257">
    <property type="entry name" value="PROKAR_LIPOPROTEIN"/>
    <property type="match status" value="1"/>
</dbReference>
<evidence type="ECO:0000313" key="3">
    <source>
        <dbReference type="EMBL" id="SEG40531.1"/>
    </source>
</evidence>
<evidence type="ECO:0000313" key="4">
    <source>
        <dbReference type="Proteomes" id="UP000236740"/>
    </source>
</evidence>
<dbReference type="GeneID" id="39858368"/>
<dbReference type="CDD" id="cd13528">
    <property type="entry name" value="PBP2_osmoprotectants"/>
    <property type="match status" value="1"/>
</dbReference>
<dbReference type="SUPFAM" id="SSF53850">
    <property type="entry name" value="Periplasmic binding protein-like II"/>
    <property type="match status" value="1"/>
</dbReference>
<dbReference type="RefSeq" id="WP_103991887.1">
    <property type="nucleotide sequence ID" value="NZ_CP031311.1"/>
</dbReference>
<evidence type="ECO:0000313" key="2">
    <source>
        <dbReference type="EMBL" id="QCC47913.1"/>
    </source>
</evidence>
<reference evidence="2 5" key="2">
    <citation type="journal article" date="2019" name="Nat. Commun.">
        <title>A new type of DNA phosphorothioation-based antiviral system in archaea.</title>
        <authorList>
            <person name="Xiong L."/>
            <person name="Liu S."/>
            <person name="Chen S."/>
            <person name="Xiao Y."/>
            <person name="Zhu B."/>
            <person name="Gao Y."/>
            <person name="Zhang Y."/>
            <person name="Chen B."/>
            <person name="Luo J."/>
            <person name="Deng Z."/>
            <person name="Chen X."/>
            <person name="Wang L."/>
            <person name="Chen S."/>
        </authorList>
    </citation>
    <scope>NUCLEOTIDE SEQUENCE [LARGE SCALE GENOMIC DNA]</scope>
    <source>
        <strain evidence="2 5">CGMCC 1.10331</strain>
    </source>
</reference>
<dbReference type="OrthoDB" id="76236at2157"/>
<dbReference type="InterPro" id="IPR007210">
    <property type="entry name" value="ABC_Gly_betaine_transp_sub-bd"/>
</dbReference>